<evidence type="ECO:0000313" key="3">
    <source>
        <dbReference type="RefSeq" id="XP_034110881.2"/>
    </source>
</evidence>
<feature type="region of interest" description="Disordered" evidence="1">
    <location>
        <begin position="1"/>
        <end position="20"/>
    </location>
</feature>
<dbReference type="OrthoDB" id="6436213at2759"/>
<dbReference type="GeneID" id="117572284"/>
<dbReference type="Proteomes" id="UP000515160">
    <property type="component" value="Chromosome 3"/>
</dbReference>
<dbReference type="Pfam" id="PF00379">
    <property type="entry name" value="Chitin_bind_4"/>
    <property type="match status" value="1"/>
</dbReference>
<evidence type="ECO:0000256" key="1">
    <source>
        <dbReference type="SAM" id="MobiDB-lite"/>
    </source>
</evidence>
<evidence type="ECO:0000313" key="2">
    <source>
        <dbReference type="Proteomes" id="UP000515160"/>
    </source>
</evidence>
<sequence>MEFNGQHYEYNTDERGSAHHQLSPNYEQLPQQQIWPYTVARNLGAGNSRRHQWGWTPPAQQVISAPPQAALIAAPIAATHAASIAAPIATPTVASSQPSYNINLNTPQMTHTQHTDAAGHVLGKYSYYDDAGYHELSYKAGAGIGFVVMGGNLAKPTQH</sequence>
<gene>
    <name evidence="3" type="primary">LOC117572284</name>
</gene>
<dbReference type="RefSeq" id="XP_034110881.2">
    <property type="nucleotide sequence ID" value="XM_034254990.2"/>
</dbReference>
<keyword evidence="2" id="KW-1185">Reference proteome</keyword>
<organism evidence="2 3">
    <name type="scientific">Drosophila albomicans</name>
    <name type="common">Fruit fly</name>
    <dbReference type="NCBI Taxonomy" id="7291"/>
    <lineage>
        <taxon>Eukaryota</taxon>
        <taxon>Metazoa</taxon>
        <taxon>Ecdysozoa</taxon>
        <taxon>Arthropoda</taxon>
        <taxon>Hexapoda</taxon>
        <taxon>Insecta</taxon>
        <taxon>Pterygota</taxon>
        <taxon>Neoptera</taxon>
        <taxon>Endopterygota</taxon>
        <taxon>Diptera</taxon>
        <taxon>Brachycera</taxon>
        <taxon>Muscomorpha</taxon>
        <taxon>Ephydroidea</taxon>
        <taxon>Drosophilidae</taxon>
        <taxon>Drosophila</taxon>
    </lineage>
</organism>
<dbReference type="InterPro" id="IPR000618">
    <property type="entry name" value="Insect_cuticle"/>
</dbReference>
<dbReference type="AlphaFoldDB" id="A0A6P8X3X5"/>
<proteinExistence type="predicted"/>
<accession>A0A6P8X3X5</accession>
<name>A0A6P8X3X5_DROAB</name>
<protein>
    <submittedName>
        <fullName evidence="3">Uncharacterized protein LOC117572284</fullName>
    </submittedName>
</protein>
<reference evidence="3" key="1">
    <citation type="submission" date="2025-08" db="UniProtKB">
        <authorList>
            <consortium name="RefSeq"/>
        </authorList>
    </citation>
    <scope>IDENTIFICATION</scope>
    <source>
        <strain evidence="3">15112-1751.03</strain>
        <tissue evidence="3">Whole Adult</tissue>
    </source>
</reference>